<proteinExistence type="predicted"/>
<gene>
    <name evidence="1" type="ORF">BDN72DRAFT_878426</name>
</gene>
<keyword evidence="2" id="KW-1185">Reference proteome</keyword>
<evidence type="ECO:0000313" key="1">
    <source>
        <dbReference type="EMBL" id="TFK69454.1"/>
    </source>
</evidence>
<sequence length="568" mass="63644">MSESSPVRYTPYVPPFFSVDDDVDFVLTNTRDVHEHPPIPTERSKVWTSHLSSPDSQHPVLTRSSLTISTPDPNLAEGKQPNHQPKNPPNDNEVTRPDSPFKRLPVELICSIFELATSTDYKWFSQGLGFDDTASAVICPVCSQWNRDALTIPEVWATMTVSKPRSRDVKLTTQYLKRATAPHNLNLTMYTENQIGAPTPDLETLQASEEILSLWTEAADRWRHVDITIFGSLESPALNKLCQSGIQLPHLRSLKLSTGWSDAMNQRFIHFILSSSPNLQVIRLQLSLSQSTNVYALTKILGPSGGRQVPTDNTISMRAPIPSLHDVFLSTLSPADLADTLHILPNLRHLGIGLTFPYGTPRDEPYTGEVVHEHLVSLRCARSTNLNIANYLGRMTLKSLKELHLCRVDPGFDNSILKNFLARSGCHLTMLHLGGQENKIIEVLTEVETELPELQICRLSTQWTPNQLTNATLEVFAPKADGTIPFPSLVNLSLLYCQIEDGLISGFLEKRYVPGARANIEVVEVQTECWNHKKDVKCFDKAIKEGKLKKYSLIFPVNHEEALHIEET</sequence>
<evidence type="ECO:0000313" key="2">
    <source>
        <dbReference type="Proteomes" id="UP000308600"/>
    </source>
</evidence>
<reference evidence="1 2" key="1">
    <citation type="journal article" date="2019" name="Nat. Ecol. Evol.">
        <title>Megaphylogeny resolves global patterns of mushroom evolution.</title>
        <authorList>
            <person name="Varga T."/>
            <person name="Krizsan K."/>
            <person name="Foldi C."/>
            <person name="Dima B."/>
            <person name="Sanchez-Garcia M."/>
            <person name="Sanchez-Ramirez S."/>
            <person name="Szollosi G.J."/>
            <person name="Szarkandi J.G."/>
            <person name="Papp V."/>
            <person name="Albert L."/>
            <person name="Andreopoulos W."/>
            <person name="Angelini C."/>
            <person name="Antonin V."/>
            <person name="Barry K.W."/>
            <person name="Bougher N.L."/>
            <person name="Buchanan P."/>
            <person name="Buyck B."/>
            <person name="Bense V."/>
            <person name="Catcheside P."/>
            <person name="Chovatia M."/>
            <person name="Cooper J."/>
            <person name="Damon W."/>
            <person name="Desjardin D."/>
            <person name="Finy P."/>
            <person name="Geml J."/>
            <person name="Haridas S."/>
            <person name="Hughes K."/>
            <person name="Justo A."/>
            <person name="Karasinski D."/>
            <person name="Kautmanova I."/>
            <person name="Kiss B."/>
            <person name="Kocsube S."/>
            <person name="Kotiranta H."/>
            <person name="LaButti K.M."/>
            <person name="Lechner B.E."/>
            <person name="Liimatainen K."/>
            <person name="Lipzen A."/>
            <person name="Lukacs Z."/>
            <person name="Mihaltcheva S."/>
            <person name="Morgado L.N."/>
            <person name="Niskanen T."/>
            <person name="Noordeloos M.E."/>
            <person name="Ohm R.A."/>
            <person name="Ortiz-Santana B."/>
            <person name="Ovrebo C."/>
            <person name="Racz N."/>
            <person name="Riley R."/>
            <person name="Savchenko A."/>
            <person name="Shiryaev A."/>
            <person name="Soop K."/>
            <person name="Spirin V."/>
            <person name="Szebenyi C."/>
            <person name="Tomsovsky M."/>
            <person name="Tulloss R.E."/>
            <person name="Uehling J."/>
            <person name="Grigoriev I.V."/>
            <person name="Vagvolgyi C."/>
            <person name="Papp T."/>
            <person name="Martin F.M."/>
            <person name="Miettinen O."/>
            <person name="Hibbett D.S."/>
            <person name="Nagy L.G."/>
        </authorList>
    </citation>
    <scope>NUCLEOTIDE SEQUENCE [LARGE SCALE GENOMIC DNA]</scope>
    <source>
        <strain evidence="1 2">NL-1719</strain>
    </source>
</reference>
<protein>
    <submittedName>
        <fullName evidence="1">Uncharacterized protein</fullName>
    </submittedName>
</protein>
<name>A0ACD3AW02_9AGAR</name>
<organism evidence="1 2">
    <name type="scientific">Pluteus cervinus</name>
    <dbReference type="NCBI Taxonomy" id="181527"/>
    <lineage>
        <taxon>Eukaryota</taxon>
        <taxon>Fungi</taxon>
        <taxon>Dikarya</taxon>
        <taxon>Basidiomycota</taxon>
        <taxon>Agaricomycotina</taxon>
        <taxon>Agaricomycetes</taxon>
        <taxon>Agaricomycetidae</taxon>
        <taxon>Agaricales</taxon>
        <taxon>Pluteineae</taxon>
        <taxon>Pluteaceae</taxon>
        <taxon>Pluteus</taxon>
    </lineage>
</organism>
<dbReference type="EMBL" id="ML208330">
    <property type="protein sequence ID" value="TFK69454.1"/>
    <property type="molecule type" value="Genomic_DNA"/>
</dbReference>
<accession>A0ACD3AW02</accession>
<dbReference type="Proteomes" id="UP000308600">
    <property type="component" value="Unassembled WGS sequence"/>
</dbReference>